<dbReference type="Gene3D" id="3.40.720.10">
    <property type="entry name" value="Alkaline Phosphatase, subunit A"/>
    <property type="match status" value="1"/>
</dbReference>
<evidence type="ECO:0000313" key="1">
    <source>
        <dbReference type="EMBL" id="KAL3269861.1"/>
    </source>
</evidence>
<dbReference type="PANTHER" id="PTHR10974">
    <property type="entry name" value="FI08016P-RELATED"/>
    <property type="match status" value="1"/>
</dbReference>
<dbReference type="InterPro" id="IPR017850">
    <property type="entry name" value="Alkaline_phosphatase_core_sf"/>
</dbReference>
<dbReference type="Proteomes" id="UP001516400">
    <property type="component" value="Unassembled WGS sequence"/>
</dbReference>
<gene>
    <name evidence="1" type="ORF">HHI36_008918</name>
</gene>
<name>A0ABD2MUR3_9CUCU</name>
<proteinExistence type="predicted"/>
<dbReference type="AlphaFoldDB" id="A0ABD2MUR3"/>
<dbReference type="PANTHER" id="PTHR10974:SF9">
    <property type="entry name" value="DUF229 DOMAIN CONTAINING PROTEIN-RELATED"/>
    <property type="match status" value="1"/>
</dbReference>
<keyword evidence="2" id="KW-1185">Reference proteome</keyword>
<dbReference type="Pfam" id="PF02995">
    <property type="entry name" value="DUF229"/>
    <property type="match status" value="1"/>
</dbReference>
<comment type="caution">
    <text evidence="1">The sequence shown here is derived from an EMBL/GenBank/DDBJ whole genome shotgun (WGS) entry which is preliminary data.</text>
</comment>
<organism evidence="1 2">
    <name type="scientific">Cryptolaemus montrouzieri</name>
    <dbReference type="NCBI Taxonomy" id="559131"/>
    <lineage>
        <taxon>Eukaryota</taxon>
        <taxon>Metazoa</taxon>
        <taxon>Ecdysozoa</taxon>
        <taxon>Arthropoda</taxon>
        <taxon>Hexapoda</taxon>
        <taxon>Insecta</taxon>
        <taxon>Pterygota</taxon>
        <taxon>Neoptera</taxon>
        <taxon>Endopterygota</taxon>
        <taxon>Coleoptera</taxon>
        <taxon>Polyphaga</taxon>
        <taxon>Cucujiformia</taxon>
        <taxon>Coccinelloidea</taxon>
        <taxon>Coccinellidae</taxon>
        <taxon>Scymninae</taxon>
        <taxon>Scymnini</taxon>
        <taxon>Cryptolaemus</taxon>
    </lineage>
</organism>
<dbReference type="InterPro" id="IPR004245">
    <property type="entry name" value="DUF229"/>
</dbReference>
<dbReference type="SUPFAM" id="SSF53649">
    <property type="entry name" value="Alkaline phosphatase-like"/>
    <property type="match status" value="1"/>
</dbReference>
<protein>
    <submittedName>
        <fullName evidence="1">Uncharacterized protein</fullName>
    </submittedName>
</protein>
<evidence type="ECO:0000313" key="2">
    <source>
        <dbReference type="Proteomes" id="UP001516400"/>
    </source>
</evidence>
<sequence length="543" mass="63121">MYITDNKATLYIDTKVLPFYSKKNISCCYSNITRHGSKEQPDDGINFSTCTLFNNFVELPHHTVKISCRKKYKRIIYENIHEVIREKEEFFSLKFPPNASRPPSLLFIGIDSVSRLNLIRAMPKTYEYLTNKSETWFPLYGYNKIDSNTLPNLMAIFTGYNDTEVQKICNPEELGHIDSCRFIWKDYKKFGYITAYAEDETPISTFNFMKKGFTKEPVDYYFRPYMQAAESIGTVNVDGQRYCAGPESSGERIMNLAKHFATTYKNYANFGFFWMNSFSHENLNTPSRMDEKITNLLKEITDRGILENSIVIFFSDHGIRFGKIRHTYTGWLEERLPYIYFSFPRWFKEEHPQEITNFQINANRLTTPYDVHLTLQHVLVISGFNYTLRTLDTCHLCKSLFTTIGLNRSCENAGISPRWCTCGRYSKLDQREQTVVKAADFLIGEIQKIIFEKGGSLKCEKFQLGKILPSYTSDKFSYKNDTYLLISLETVPKAIFESTLHLKIDAKNMTKFSIEGSISRLDSYALHAKCVTNPTLKQYCFCK</sequence>
<accession>A0ABD2MUR3</accession>
<dbReference type="CDD" id="cd16021">
    <property type="entry name" value="ALP_like"/>
    <property type="match status" value="1"/>
</dbReference>
<dbReference type="FunFam" id="3.40.720.10:FF:000017">
    <property type="entry name" value="Predicted protein"/>
    <property type="match status" value="1"/>
</dbReference>
<dbReference type="EMBL" id="JABFTP020000021">
    <property type="protein sequence ID" value="KAL3269861.1"/>
    <property type="molecule type" value="Genomic_DNA"/>
</dbReference>
<reference evidence="1 2" key="1">
    <citation type="journal article" date="2021" name="BMC Biol.">
        <title>Horizontally acquired antibacterial genes associated with adaptive radiation of ladybird beetles.</title>
        <authorList>
            <person name="Li H.S."/>
            <person name="Tang X.F."/>
            <person name="Huang Y.H."/>
            <person name="Xu Z.Y."/>
            <person name="Chen M.L."/>
            <person name="Du X.Y."/>
            <person name="Qiu B.Y."/>
            <person name="Chen P.T."/>
            <person name="Zhang W."/>
            <person name="Slipinski A."/>
            <person name="Escalona H.E."/>
            <person name="Waterhouse R.M."/>
            <person name="Zwick A."/>
            <person name="Pang H."/>
        </authorList>
    </citation>
    <scope>NUCLEOTIDE SEQUENCE [LARGE SCALE GENOMIC DNA]</scope>
    <source>
        <strain evidence="1">SYSU2018</strain>
    </source>
</reference>